<keyword evidence="2" id="KW-0175">Coiled coil</keyword>
<dbReference type="PANTHER" id="PTHR32046">
    <property type="entry name" value="G DOMAIN-CONTAINING PROTEIN"/>
    <property type="match status" value="1"/>
</dbReference>
<proteinExistence type="inferred from homology"/>
<dbReference type="GeneID" id="103132561"/>
<dbReference type="Gene3D" id="3.40.50.300">
    <property type="entry name" value="P-loop containing nucleotide triphosphate hydrolases"/>
    <property type="match status" value="1"/>
</dbReference>
<dbReference type="eggNOG" id="ENOG502S94F">
    <property type="taxonomic scope" value="Eukaryota"/>
</dbReference>
<dbReference type="EMBL" id="AYCK01026992">
    <property type="status" value="NOT_ANNOTATED_CDS"/>
    <property type="molecule type" value="Genomic_DNA"/>
</dbReference>
<dbReference type="Pfam" id="PF00735">
    <property type="entry name" value="Septin"/>
    <property type="match status" value="1"/>
</dbReference>
<dbReference type="KEGG" id="pfor:103132561"/>
<dbReference type="InterPro" id="IPR027417">
    <property type="entry name" value="P-loop_NTPase"/>
</dbReference>
<evidence type="ECO:0000259" key="3">
    <source>
        <dbReference type="Pfam" id="PF00735"/>
    </source>
</evidence>
<keyword evidence="1" id="KW-0547">Nucleotide-binding</keyword>
<feature type="coiled-coil region" evidence="2">
    <location>
        <begin position="438"/>
        <end position="482"/>
    </location>
</feature>
<dbReference type="GO" id="GO:0005525">
    <property type="term" value="F:GTP binding"/>
    <property type="evidence" value="ECO:0007669"/>
    <property type="project" value="UniProtKB-KW"/>
</dbReference>
<protein>
    <submittedName>
        <fullName evidence="4">Uncharacterized LOC103132561</fullName>
    </submittedName>
</protein>
<dbReference type="PANTHER" id="PTHR32046:SF11">
    <property type="entry name" value="IMMUNE-ASSOCIATED NUCLEOTIDE-BINDING PROTEIN 10-LIKE"/>
    <property type="match status" value="1"/>
</dbReference>
<dbReference type="InterPro" id="IPR030379">
    <property type="entry name" value="G_SEPTIN_dom"/>
</dbReference>
<dbReference type="Proteomes" id="UP000028760">
    <property type="component" value="Unassembled WGS sequence"/>
</dbReference>
<evidence type="ECO:0000313" key="5">
    <source>
        <dbReference type="Proteomes" id="UP000028760"/>
    </source>
</evidence>
<dbReference type="Ensembl" id="ENSPFOT00000021123.2">
    <property type="protein sequence ID" value="ENSPFOP00000021095.2"/>
    <property type="gene ID" value="ENSPFOG00000020973.2"/>
</dbReference>
<comment type="similarity">
    <text evidence="1">Belongs to the TRAFAC class TrmE-Era-EngA-EngB-Septin-like GTPase superfamily. Septin GTPase family.</text>
</comment>
<accession>A0A087YSU2</accession>
<reference evidence="5" key="1">
    <citation type="submission" date="2013-10" db="EMBL/GenBank/DDBJ databases">
        <authorList>
            <person name="Schartl M."/>
            <person name="Warren W."/>
        </authorList>
    </citation>
    <scope>NUCLEOTIDE SEQUENCE [LARGE SCALE GENOMIC DNA]</scope>
    <source>
        <strain evidence="5">female</strain>
    </source>
</reference>
<dbReference type="SUPFAM" id="SSF52540">
    <property type="entry name" value="P-loop containing nucleoside triphosphate hydrolases"/>
    <property type="match status" value="1"/>
</dbReference>
<dbReference type="GeneTree" id="ENSGT00500000044904"/>
<evidence type="ECO:0000313" key="4">
    <source>
        <dbReference type="Ensembl" id="ENSPFOP00000021095.2"/>
    </source>
</evidence>
<feature type="domain" description="Septin-type G" evidence="3">
    <location>
        <begin position="81"/>
        <end position="165"/>
    </location>
</feature>
<dbReference type="RefSeq" id="XP_007544439.1">
    <property type="nucleotide sequence ID" value="XM_007544377.2"/>
</dbReference>
<evidence type="ECO:0000256" key="2">
    <source>
        <dbReference type="SAM" id="Coils"/>
    </source>
</evidence>
<organism evidence="4 5">
    <name type="scientific">Poecilia formosa</name>
    <name type="common">Amazon molly</name>
    <name type="synonym">Limia formosa</name>
    <dbReference type="NCBI Taxonomy" id="48698"/>
    <lineage>
        <taxon>Eukaryota</taxon>
        <taxon>Metazoa</taxon>
        <taxon>Chordata</taxon>
        <taxon>Craniata</taxon>
        <taxon>Vertebrata</taxon>
        <taxon>Euteleostomi</taxon>
        <taxon>Actinopterygii</taxon>
        <taxon>Neopterygii</taxon>
        <taxon>Teleostei</taxon>
        <taxon>Neoteleostei</taxon>
        <taxon>Acanthomorphata</taxon>
        <taxon>Ovalentaria</taxon>
        <taxon>Atherinomorphae</taxon>
        <taxon>Cyprinodontiformes</taxon>
        <taxon>Poeciliidae</taxon>
        <taxon>Poeciliinae</taxon>
        <taxon>Poecilia</taxon>
    </lineage>
</organism>
<dbReference type="STRING" id="48698.ENSPFOP00000021095"/>
<keyword evidence="5" id="KW-1185">Reference proteome</keyword>
<dbReference type="PROSITE" id="PS00675">
    <property type="entry name" value="SIGMA54_INTERACT_1"/>
    <property type="match status" value="1"/>
</dbReference>
<dbReference type="InterPro" id="IPR025662">
    <property type="entry name" value="Sigma_54_int_dom_ATP-bd_1"/>
</dbReference>
<keyword evidence="1" id="KW-0342">GTP-binding</keyword>
<reference evidence="4" key="3">
    <citation type="submission" date="2025-09" db="UniProtKB">
        <authorList>
            <consortium name="Ensembl"/>
        </authorList>
    </citation>
    <scope>IDENTIFICATION</scope>
</reference>
<dbReference type="OMA" id="HCHYSTH"/>
<evidence type="ECO:0000256" key="1">
    <source>
        <dbReference type="RuleBase" id="RU004560"/>
    </source>
</evidence>
<reference evidence="4" key="2">
    <citation type="submission" date="2025-08" db="UniProtKB">
        <authorList>
            <consortium name="Ensembl"/>
        </authorList>
    </citation>
    <scope>IDENTIFICATION</scope>
</reference>
<name>A0A087YSU2_POEFO</name>
<sequence length="534" mass="61247">MKREGNGEKLQKLEEICSQMDPGIRTQLRERITSSIQEALISESVQTHKGPPAVYQVIPKKETIGTLSKVTIGEKDEMKINKTILLVGETGTGKSTLINTLFNYAVGVKFEDKFWFQIVEEEKEEGTHQSQSQTSDVIVYQIFGFEGQILPFSLTIINTPGFGSTRGIEEDDIVSQRLFDLFRSEDGVHQINAVGLVVKASDYRLSDRLRYIFDSVMSLFGKDLKRNIVALITHSDGRRPENVLQALEDAKIKCSKDEMNQPVHFLFNNQQKQQGNTSEKDKVGSKYSWDFTNEEMCHLRDFMKNTKPQLLETTVEVLNERIRLKACIQNLKERIELNEQKQEDEMERDINFSMEVDEVYKEKEPIRGGKWGLVFLEGAVTCSVCEENCHYPGCTMAQKPAHCEVIKNGHCTVCTNKCPASVHVKENWSYVTKTRKVQKTLEAVKEKYDQNKAECENKSTLLENLEKETNNLTVERSELLDEAYSHVIRLEQIALKVDSVSTLVHLDFLIEKMKEKGDQEKVKKLEKMKIRIEK</sequence>
<dbReference type="AlphaFoldDB" id="A0A087YSU2"/>